<dbReference type="RefSeq" id="WP_089385172.1">
    <property type="nucleotide sequence ID" value="NZ_FZNQ01000012.1"/>
</dbReference>
<accession>A0A238X0P0</accession>
<organism evidence="3 4">
    <name type="scientific">Halorubrum vacuolatum</name>
    <name type="common">Natronobacterium vacuolatum</name>
    <dbReference type="NCBI Taxonomy" id="63740"/>
    <lineage>
        <taxon>Archaea</taxon>
        <taxon>Methanobacteriati</taxon>
        <taxon>Methanobacteriota</taxon>
        <taxon>Stenosarchaea group</taxon>
        <taxon>Halobacteria</taxon>
        <taxon>Halobacteriales</taxon>
        <taxon>Haloferacaceae</taxon>
        <taxon>Halorubrum</taxon>
    </lineage>
</organism>
<dbReference type="Proteomes" id="UP000198397">
    <property type="component" value="Unassembled WGS sequence"/>
</dbReference>
<dbReference type="OrthoDB" id="53394at2157"/>
<evidence type="ECO:0000259" key="2">
    <source>
        <dbReference type="Pfam" id="PF09851"/>
    </source>
</evidence>
<gene>
    <name evidence="3" type="ORF">SAMN06264855_11217</name>
</gene>
<keyword evidence="1" id="KW-0812">Transmembrane</keyword>
<dbReference type="Pfam" id="PF09851">
    <property type="entry name" value="SHOCT"/>
    <property type="match status" value="1"/>
</dbReference>
<dbReference type="EMBL" id="FZNQ01000012">
    <property type="protein sequence ID" value="SNR52282.1"/>
    <property type="molecule type" value="Genomic_DNA"/>
</dbReference>
<dbReference type="AlphaFoldDB" id="A0A238X0P0"/>
<name>A0A238X0P0_HALVU</name>
<keyword evidence="4" id="KW-1185">Reference proteome</keyword>
<evidence type="ECO:0000256" key="1">
    <source>
        <dbReference type="SAM" id="Phobius"/>
    </source>
</evidence>
<feature type="transmembrane region" description="Helical" evidence="1">
    <location>
        <begin position="12"/>
        <end position="36"/>
    </location>
</feature>
<proteinExistence type="predicted"/>
<sequence>MATDNALTQTLLIVIAAIVFLPVLMMAVAMPIMGLWGGGHMWNGTGVSWMWALLSIVPLLLILGVGYLLYRGVRGSETNRPDPALEALRAAYARGDLTDEEFETRRERLTRE</sequence>
<evidence type="ECO:0000313" key="4">
    <source>
        <dbReference type="Proteomes" id="UP000198397"/>
    </source>
</evidence>
<reference evidence="3 4" key="1">
    <citation type="submission" date="2017-06" db="EMBL/GenBank/DDBJ databases">
        <authorList>
            <person name="Kim H.J."/>
            <person name="Triplett B.A."/>
        </authorList>
    </citation>
    <scope>NUCLEOTIDE SEQUENCE [LARGE SCALE GENOMIC DNA]</scope>
    <source>
        <strain evidence="3 4">DSM 8800</strain>
    </source>
</reference>
<dbReference type="InterPro" id="IPR018649">
    <property type="entry name" value="SHOCT"/>
</dbReference>
<evidence type="ECO:0000313" key="3">
    <source>
        <dbReference type="EMBL" id="SNR52282.1"/>
    </source>
</evidence>
<feature type="transmembrane region" description="Helical" evidence="1">
    <location>
        <begin position="48"/>
        <end position="70"/>
    </location>
</feature>
<protein>
    <submittedName>
        <fullName evidence="3">Putative membrane protein</fullName>
    </submittedName>
</protein>
<keyword evidence="1" id="KW-0472">Membrane</keyword>
<feature type="domain" description="SHOCT" evidence="2">
    <location>
        <begin position="84"/>
        <end position="109"/>
    </location>
</feature>
<keyword evidence="1" id="KW-1133">Transmembrane helix</keyword>